<evidence type="ECO:0000256" key="2">
    <source>
        <dbReference type="ARBA" id="ARBA00022448"/>
    </source>
</evidence>
<feature type="transmembrane region" description="Helical" evidence="6">
    <location>
        <begin position="55"/>
        <end position="72"/>
    </location>
</feature>
<evidence type="ECO:0000256" key="5">
    <source>
        <dbReference type="ARBA" id="ARBA00023136"/>
    </source>
</evidence>
<keyword evidence="5 6" id="KW-0472">Membrane</keyword>
<dbReference type="Proteomes" id="UP000184444">
    <property type="component" value="Unassembled WGS sequence"/>
</dbReference>
<feature type="domain" description="Major facilitator superfamily (MFS) profile" evidence="7">
    <location>
        <begin position="16"/>
        <end position="400"/>
    </location>
</feature>
<accession>A0A1M7D6S6</accession>
<name>A0A1M7D6S6_9RHOB</name>
<keyword evidence="4 6" id="KW-1133">Transmembrane helix</keyword>
<dbReference type="PROSITE" id="PS00216">
    <property type="entry name" value="SUGAR_TRANSPORT_1"/>
    <property type="match status" value="1"/>
</dbReference>
<dbReference type="InterPro" id="IPR036259">
    <property type="entry name" value="MFS_trans_sf"/>
</dbReference>
<dbReference type="CDD" id="cd17320">
    <property type="entry name" value="MFS_MdfA_MDR_like"/>
    <property type="match status" value="1"/>
</dbReference>
<sequence length="401" mass="43044">MTSQNSDTARARQGELIAMLAFLFATVAFSMDAMLPALPQIAAELTPTDVNRAQLVLTSFMAGMGIGTLFAGPISDALGRKRAMAIGITIYLVFSIVAMFAGTLDALLLARFAQGLGAASPRIVGTALVRDLYAGREMARITSFIMMVFMIVPAMAPLIGQGFIHVLGWRGVFIGFFLFGSLGWLWLGLRQEETLAPQDRRPLRLRSLWEGTREVLSDRQVVLSTITMTLGFAQMFALLSSAQQLFGETYGQGERFPLWFAVMALLAATGTLINSRLVMRVGMRRIARTAYLLQIFASAAFLLALWGGLPPLLRFPVFFLWSVGIFTMAGLTFGNLNALAMQRMGHIAGLTASVVAALSTLGAVLIAAPVGLAYDGTAMPVAVAALVCSALAWAIMGLMRG</sequence>
<dbReference type="AlphaFoldDB" id="A0A1M7D6S6"/>
<dbReference type="Pfam" id="PF07690">
    <property type="entry name" value="MFS_1"/>
    <property type="match status" value="1"/>
</dbReference>
<comment type="subcellular location">
    <subcellularLocation>
        <location evidence="1">Membrane</location>
        <topology evidence="1">Multi-pass membrane protein</topology>
    </subcellularLocation>
</comment>
<dbReference type="InterPro" id="IPR005829">
    <property type="entry name" value="Sugar_transporter_CS"/>
</dbReference>
<dbReference type="PROSITE" id="PS50850">
    <property type="entry name" value="MFS"/>
    <property type="match status" value="1"/>
</dbReference>
<feature type="transmembrane region" description="Helical" evidence="6">
    <location>
        <begin position="315"/>
        <end position="336"/>
    </location>
</feature>
<dbReference type="RefSeq" id="WP_073060519.1">
    <property type="nucleotide sequence ID" value="NZ_FRCK01000001.1"/>
</dbReference>
<proteinExistence type="predicted"/>
<dbReference type="GO" id="GO:0022857">
    <property type="term" value="F:transmembrane transporter activity"/>
    <property type="evidence" value="ECO:0007669"/>
    <property type="project" value="InterPro"/>
</dbReference>
<feature type="transmembrane region" description="Helical" evidence="6">
    <location>
        <begin position="348"/>
        <end position="372"/>
    </location>
</feature>
<dbReference type="PANTHER" id="PTHR23502">
    <property type="entry name" value="MAJOR FACILITATOR SUPERFAMILY"/>
    <property type="match status" value="1"/>
</dbReference>
<feature type="transmembrane region" description="Helical" evidence="6">
    <location>
        <begin position="290"/>
        <end position="309"/>
    </location>
</feature>
<dbReference type="EMBL" id="FRCK01000001">
    <property type="protein sequence ID" value="SHL75107.1"/>
    <property type="molecule type" value="Genomic_DNA"/>
</dbReference>
<gene>
    <name evidence="8" type="ORF">SAMN05444389_101173</name>
</gene>
<evidence type="ECO:0000256" key="6">
    <source>
        <dbReference type="SAM" id="Phobius"/>
    </source>
</evidence>
<reference evidence="9" key="1">
    <citation type="submission" date="2016-11" db="EMBL/GenBank/DDBJ databases">
        <authorList>
            <person name="Varghese N."/>
            <person name="Submissions S."/>
        </authorList>
    </citation>
    <scope>NUCLEOTIDE SEQUENCE [LARGE SCALE GENOMIC DNA]</scope>
    <source>
        <strain evidence="9">DSM 6637</strain>
    </source>
</reference>
<evidence type="ECO:0000256" key="3">
    <source>
        <dbReference type="ARBA" id="ARBA00022692"/>
    </source>
</evidence>
<evidence type="ECO:0000256" key="4">
    <source>
        <dbReference type="ARBA" id="ARBA00022989"/>
    </source>
</evidence>
<evidence type="ECO:0000313" key="8">
    <source>
        <dbReference type="EMBL" id="SHL75107.1"/>
    </source>
</evidence>
<dbReference type="GO" id="GO:0140115">
    <property type="term" value="P:export across plasma membrane"/>
    <property type="evidence" value="ECO:0007669"/>
    <property type="project" value="UniProtKB-ARBA"/>
</dbReference>
<keyword evidence="3 6" id="KW-0812">Transmembrane</keyword>
<dbReference type="InterPro" id="IPR011701">
    <property type="entry name" value="MFS"/>
</dbReference>
<feature type="transmembrane region" description="Helical" evidence="6">
    <location>
        <begin position="166"/>
        <end position="187"/>
    </location>
</feature>
<feature type="transmembrane region" description="Helical" evidence="6">
    <location>
        <begin position="378"/>
        <end position="399"/>
    </location>
</feature>
<feature type="transmembrane region" description="Helical" evidence="6">
    <location>
        <begin position="258"/>
        <end position="278"/>
    </location>
</feature>
<feature type="transmembrane region" description="Helical" evidence="6">
    <location>
        <begin position="141"/>
        <end position="160"/>
    </location>
</feature>
<dbReference type="GO" id="GO:0005886">
    <property type="term" value="C:plasma membrane"/>
    <property type="evidence" value="ECO:0007669"/>
    <property type="project" value="TreeGrafter"/>
</dbReference>
<protein>
    <submittedName>
        <fullName evidence="8">MFS transporter, DHA1 family, bicyclomycin/chloramphenicol resistance protein</fullName>
    </submittedName>
</protein>
<dbReference type="InterPro" id="IPR020846">
    <property type="entry name" value="MFS_dom"/>
</dbReference>
<evidence type="ECO:0000256" key="1">
    <source>
        <dbReference type="ARBA" id="ARBA00004141"/>
    </source>
</evidence>
<feature type="transmembrane region" description="Helical" evidence="6">
    <location>
        <begin position="16"/>
        <end position="35"/>
    </location>
</feature>
<organism evidence="8 9">
    <name type="scientific">Paracoccus solventivorans</name>
    <dbReference type="NCBI Taxonomy" id="53463"/>
    <lineage>
        <taxon>Bacteria</taxon>
        <taxon>Pseudomonadati</taxon>
        <taxon>Pseudomonadota</taxon>
        <taxon>Alphaproteobacteria</taxon>
        <taxon>Rhodobacterales</taxon>
        <taxon>Paracoccaceae</taxon>
        <taxon>Paracoccus</taxon>
    </lineage>
</organism>
<dbReference type="STRING" id="53463.SAMN05444389_101173"/>
<evidence type="ECO:0000259" key="7">
    <source>
        <dbReference type="PROSITE" id="PS50850"/>
    </source>
</evidence>
<dbReference type="Gene3D" id="1.20.1720.10">
    <property type="entry name" value="Multidrug resistance protein D"/>
    <property type="match status" value="1"/>
</dbReference>
<keyword evidence="9" id="KW-1185">Reference proteome</keyword>
<keyword evidence="2" id="KW-0813">Transport</keyword>
<dbReference type="SUPFAM" id="SSF103473">
    <property type="entry name" value="MFS general substrate transporter"/>
    <property type="match status" value="1"/>
</dbReference>
<evidence type="ECO:0000313" key="9">
    <source>
        <dbReference type="Proteomes" id="UP000184444"/>
    </source>
</evidence>
<dbReference type="PANTHER" id="PTHR23502:SF132">
    <property type="entry name" value="POLYAMINE TRANSPORTER 2-RELATED"/>
    <property type="match status" value="1"/>
</dbReference>
<feature type="transmembrane region" description="Helical" evidence="6">
    <location>
        <begin position="84"/>
        <end position="102"/>
    </location>
</feature>
<dbReference type="GO" id="GO:0042908">
    <property type="term" value="P:xenobiotic transport"/>
    <property type="evidence" value="ECO:0007669"/>
    <property type="project" value="UniProtKB-ARBA"/>
</dbReference>